<dbReference type="RefSeq" id="WP_076381559.1">
    <property type="nucleotide sequence ID" value="NZ_AP017422.1"/>
</dbReference>
<reference evidence="2" key="1">
    <citation type="submission" date="2017-01" db="EMBL/GenBank/DDBJ databases">
        <authorList>
            <person name="Varghese N."/>
            <person name="Submissions S."/>
        </authorList>
    </citation>
    <scope>NUCLEOTIDE SEQUENCE [LARGE SCALE GENOMIC DNA]</scope>
    <source>
        <strain evidence="2">DSM 21054</strain>
    </source>
</reference>
<proteinExistence type="predicted"/>
<accession>A0A173MIE9</accession>
<name>A0A173MIE9_9BACT</name>
<evidence type="ECO:0000313" key="2">
    <source>
        <dbReference type="Proteomes" id="UP000186917"/>
    </source>
</evidence>
<dbReference type="Proteomes" id="UP000186917">
    <property type="component" value="Unassembled WGS sequence"/>
</dbReference>
<dbReference type="STRING" id="477680.SAMN05421788_109251"/>
<organism evidence="1 2">
    <name type="scientific">Filimonas lacunae</name>
    <dbReference type="NCBI Taxonomy" id="477680"/>
    <lineage>
        <taxon>Bacteria</taxon>
        <taxon>Pseudomonadati</taxon>
        <taxon>Bacteroidota</taxon>
        <taxon>Chitinophagia</taxon>
        <taxon>Chitinophagales</taxon>
        <taxon>Chitinophagaceae</taxon>
        <taxon>Filimonas</taxon>
    </lineage>
</organism>
<gene>
    <name evidence="1" type="ORF">SAMN05421788_109251</name>
</gene>
<dbReference type="EMBL" id="FTOR01000009">
    <property type="protein sequence ID" value="SIT30534.1"/>
    <property type="molecule type" value="Genomic_DNA"/>
</dbReference>
<dbReference type="AlphaFoldDB" id="A0A173MIE9"/>
<protein>
    <submittedName>
        <fullName evidence="1">Uncharacterized protein</fullName>
    </submittedName>
</protein>
<dbReference type="OrthoDB" id="645535at2"/>
<sequence>MTTTCQYCGTPMQALRSTRKYCSDTCKQLAFYKRNGLALADAETNTLNGNEPTVLPAEAKTDVDKSDYMVRQQDQPYQQVYSRLLEAVQECLDSNNYTFVFENPDQYWGTYAIQPVKWVSLRLRCLLENMLRLSNIPSIPNETLTLLRDSFADMAAARPYRQLPADYPYTALVKDIIHNLDRIVYNVKPKGKTRFRLTLNRKASLIACRFTLAAMVPLVKFRELNFSE</sequence>
<evidence type="ECO:0000313" key="1">
    <source>
        <dbReference type="EMBL" id="SIT30534.1"/>
    </source>
</evidence>
<keyword evidence="2" id="KW-1185">Reference proteome</keyword>
<dbReference type="KEGG" id="fln:FLA_3417"/>